<feature type="region of interest" description="Disordered" evidence="2">
    <location>
        <begin position="1"/>
        <end position="50"/>
    </location>
</feature>
<accession>A0A078BC48</accession>
<dbReference type="AlphaFoldDB" id="A0A078BC48"/>
<dbReference type="InParanoid" id="A0A078BC48"/>
<feature type="coiled-coil region" evidence="1">
    <location>
        <begin position="127"/>
        <end position="157"/>
    </location>
</feature>
<reference evidence="3 4" key="1">
    <citation type="submission" date="2014-06" db="EMBL/GenBank/DDBJ databases">
        <authorList>
            <person name="Swart Estienne"/>
        </authorList>
    </citation>
    <scope>NUCLEOTIDE SEQUENCE [LARGE SCALE GENOMIC DNA]</scope>
    <source>
        <strain evidence="3 4">130c</strain>
    </source>
</reference>
<proteinExistence type="predicted"/>
<feature type="compositionally biased region" description="Low complexity" evidence="2">
    <location>
        <begin position="36"/>
        <end position="49"/>
    </location>
</feature>
<evidence type="ECO:0000256" key="1">
    <source>
        <dbReference type="SAM" id="Coils"/>
    </source>
</evidence>
<keyword evidence="1" id="KW-0175">Coiled coil</keyword>
<organism evidence="3 4">
    <name type="scientific">Stylonychia lemnae</name>
    <name type="common">Ciliate</name>
    <dbReference type="NCBI Taxonomy" id="5949"/>
    <lineage>
        <taxon>Eukaryota</taxon>
        <taxon>Sar</taxon>
        <taxon>Alveolata</taxon>
        <taxon>Ciliophora</taxon>
        <taxon>Intramacronucleata</taxon>
        <taxon>Spirotrichea</taxon>
        <taxon>Stichotrichia</taxon>
        <taxon>Sporadotrichida</taxon>
        <taxon>Oxytrichidae</taxon>
        <taxon>Stylonychinae</taxon>
        <taxon>Stylonychia</taxon>
    </lineage>
</organism>
<keyword evidence="4" id="KW-1185">Reference proteome</keyword>
<dbReference type="EMBL" id="CCKQ01019160">
    <property type="protein sequence ID" value="CDW91173.1"/>
    <property type="molecule type" value="Genomic_DNA"/>
</dbReference>
<evidence type="ECO:0000256" key="2">
    <source>
        <dbReference type="SAM" id="MobiDB-lite"/>
    </source>
</evidence>
<dbReference type="Proteomes" id="UP000039865">
    <property type="component" value="Unassembled WGS sequence"/>
</dbReference>
<evidence type="ECO:0000313" key="3">
    <source>
        <dbReference type="EMBL" id="CDW91173.1"/>
    </source>
</evidence>
<gene>
    <name evidence="3" type="primary">Contig11118.g11887</name>
    <name evidence="3" type="ORF">STYLEM_20325</name>
</gene>
<name>A0A078BC48_STYLE</name>
<protein>
    <submittedName>
        <fullName evidence="3">Uncharacterized protein</fullName>
    </submittedName>
</protein>
<evidence type="ECO:0000313" key="4">
    <source>
        <dbReference type="Proteomes" id="UP000039865"/>
    </source>
</evidence>
<sequence length="314" mass="36179">MADLLSKFQAYGSSSEEEDNSQEQNSNKNPSTSIVQNGQNSQQSQFGNGVKAKEQYSLGINFQSKVSQQDSKVKDQTRIRSTGLLGKRSLISSLAIDKKQDSDIEDEDDLMSRAFKQISQKNIKEGIMMKQNKKQKEEKSIEELEFEEQRRKKLQNIDPYAQKLFSILPPPTNSTKLSISSALQSNAEINFIQRDSSDEDTKILKRGQKYNLDDANNNRDKEKKFIEVNRDELVNKDEFYRNQVKKHSILAFRDQTLQRMRGQIDTMDQLASKGKGKNHLASMASDHLDMITKFQDDKSSNLDEFRQKRARYGW</sequence>